<organism evidence="5 6">
    <name type="scientific">Stieleria maiorica</name>
    <dbReference type="NCBI Taxonomy" id="2795974"/>
    <lineage>
        <taxon>Bacteria</taxon>
        <taxon>Pseudomonadati</taxon>
        <taxon>Planctomycetota</taxon>
        <taxon>Planctomycetia</taxon>
        <taxon>Pirellulales</taxon>
        <taxon>Pirellulaceae</taxon>
        <taxon>Stieleria</taxon>
    </lineage>
</organism>
<protein>
    <submittedName>
        <fullName evidence="5">Phosphatidylserine decarboxylase proenzyme</fullName>
        <ecNumber evidence="5">4.1.1.65</ecNumber>
    </submittedName>
</protein>
<dbReference type="Pfam" id="PF02666">
    <property type="entry name" value="PS_Dcarbxylase"/>
    <property type="match status" value="1"/>
</dbReference>
<dbReference type="EC" id="4.1.1.65" evidence="5"/>
<dbReference type="Proteomes" id="UP000321353">
    <property type="component" value="Chromosome"/>
</dbReference>
<dbReference type="GO" id="GO:0008654">
    <property type="term" value="P:phospholipid biosynthetic process"/>
    <property type="evidence" value="ECO:0007669"/>
    <property type="project" value="InterPro"/>
</dbReference>
<dbReference type="AlphaFoldDB" id="A0A5B9MEU7"/>
<keyword evidence="1" id="KW-0210">Decarboxylase</keyword>
<gene>
    <name evidence="5" type="primary">psd</name>
    <name evidence="5" type="ORF">Mal15_21020</name>
</gene>
<dbReference type="PANTHER" id="PTHR10067">
    <property type="entry name" value="PHOSPHATIDYLSERINE DECARBOXYLASE"/>
    <property type="match status" value="1"/>
</dbReference>
<keyword evidence="6" id="KW-1185">Reference proteome</keyword>
<sequence length="330" mass="36839">MSTYGSIPAMRPPCYGSSRRNAALLQSPVTNPDMDEIVYHDRYRNESCIEKVYGDKALRWTYGTIGGKLALAGIVKRAWFSHWYGWRMDQAKTREKIAPFIAEYGLDADEFARAPGEFASFNEFFFRKLKPSARPIDSQANSIVFPADGRHLCVPDLSKCEGLFVKGEMFDLETLLDDPALARRYASGSLLLSRLCPVDYHRFHFPVGGRPGPARLINGPLYSVNPIALCQNIQILATNKRAITVLKTETLGEVLLLEIGATCVGGICQTYREGESVSKGDEKGYFRFGGSSTITIFEPGRVVFDDDLQRNSAQQRELYARMGDHLGTIL</sequence>
<keyword evidence="4" id="KW-0670">Pyruvate</keyword>
<evidence type="ECO:0000256" key="4">
    <source>
        <dbReference type="ARBA" id="ARBA00023317"/>
    </source>
</evidence>
<keyword evidence="3 5" id="KW-0456">Lyase</keyword>
<evidence type="ECO:0000256" key="2">
    <source>
        <dbReference type="ARBA" id="ARBA00023145"/>
    </source>
</evidence>
<dbReference type="PANTHER" id="PTHR10067:SF17">
    <property type="entry name" value="PHOSPHATIDYLSERINE DECARBOXYLASE PROENZYME 2"/>
    <property type="match status" value="1"/>
</dbReference>
<name>A0A5B9MEU7_9BACT</name>
<evidence type="ECO:0000313" key="6">
    <source>
        <dbReference type="Proteomes" id="UP000321353"/>
    </source>
</evidence>
<dbReference type="EMBL" id="CP036264">
    <property type="protein sequence ID" value="QEF98055.1"/>
    <property type="molecule type" value="Genomic_DNA"/>
</dbReference>
<evidence type="ECO:0000256" key="1">
    <source>
        <dbReference type="ARBA" id="ARBA00022793"/>
    </source>
</evidence>
<reference evidence="5 6" key="1">
    <citation type="submission" date="2019-02" db="EMBL/GenBank/DDBJ databases">
        <title>Planctomycetal bacteria perform biofilm scaping via a novel small molecule.</title>
        <authorList>
            <person name="Jeske O."/>
            <person name="Boedeker C."/>
            <person name="Wiegand S."/>
            <person name="Breitling P."/>
            <person name="Kallscheuer N."/>
            <person name="Jogler M."/>
            <person name="Rohde M."/>
            <person name="Petersen J."/>
            <person name="Medema M.H."/>
            <person name="Surup F."/>
            <person name="Jogler C."/>
        </authorList>
    </citation>
    <scope>NUCLEOTIDE SEQUENCE [LARGE SCALE GENOMIC DNA]</scope>
    <source>
        <strain evidence="5 6">Mal15</strain>
    </source>
</reference>
<dbReference type="InterPro" id="IPR003817">
    <property type="entry name" value="PS_Dcarbxylase"/>
</dbReference>
<dbReference type="GO" id="GO:0004609">
    <property type="term" value="F:phosphatidylserine decarboxylase activity"/>
    <property type="evidence" value="ECO:0007669"/>
    <property type="project" value="UniProtKB-EC"/>
</dbReference>
<dbReference type="KEGG" id="smam:Mal15_21020"/>
<evidence type="ECO:0000313" key="5">
    <source>
        <dbReference type="EMBL" id="QEF98055.1"/>
    </source>
</evidence>
<accession>A0A5B9MEU7</accession>
<evidence type="ECO:0000256" key="3">
    <source>
        <dbReference type="ARBA" id="ARBA00023239"/>
    </source>
</evidence>
<proteinExistence type="predicted"/>
<keyword evidence="2" id="KW-0865">Zymogen</keyword>